<proteinExistence type="predicted"/>
<keyword evidence="2" id="KW-1185">Reference proteome</keyword>
<comment type="caution">
    <text evidence="1">The sequence shown here is derived from an EMBL/GenBank/DDBJ whole genome shotgun (WGS) entry which is preliminary data.</text>
</comment>
<dbReference type="Proteomes" id="UP001497623">
    <property type="component" value="Unassembled WGS sequence"/>
</dbReference>
<reference evidence="1 2" key="1">
    <citation type="submission" date="2024-05" db="EMBL/GenBank/DDBJ databases">
        <authorList>
            <person name="Wallberg A."/>
        </authorList>
    </citation>
    <scope>NUCLEOTIDE SEQUENCE [LARGE SCALE GENOMIC DNA]</scope>
</reference>
<evidence type="ECO:0000313" key="2">
    <source>
        <dbReference type="Proteomes" id="UP001497623"/>
    </source>
</evidence>
<gene>
    <name evidence="1" type="ORF">MNOR_LOCUS22432</name>
</gene>
<dbReference type="AlphaFoldDB" id="A0AAV2RA55"/>
<feature type="non-terminal residue" evidence="1">
    <location>
        <position position="1"/>
    </location>
</feature>
<evidence type="ECO:0000313" key="1">
    <source>
        <dbReference type="EMBL" id="CAL4121311.1"/>
    </source>
</evidence>
<sequence length="107" mass="11623">CPKGSTCKGGMKGKCKKKCKGKWKDSGAGCEKYGYDNTCKCCIKKPKEACKGKCNKVNGKKVKGKCMEKDTCLKLKDGKDWGAGCKKLVTITVYAVKNVSNTTNVRI</sequence>
<name>A0AAV2RA55_MEGNR</name>
<organism evidence="1 2">
    <name type="scientific">Meganyctiphanes norvegica</name>
    <name type="common">Northern krill</name>
    <name type="synonym">Thysanopoda norvegica</name>
    <dbReference type="NCBI Taxonomy" id="48144"/>
    <lineage>
        <taxon>Eukaryota</taxon>
        <taxon>Metazoa</taxon>
        <taxon>Ecdysozoa</taxon>
        <taxon>Arthropoda</taxon>
        <taxon>Crustacea</taxon>
        <taxon>Multicrustacea</taxon>
        <taxon>Malacostraca</taxon>
        <taxon>Eumalacostraca</taxon>
        <taxon>Eucarida</taxon>
        <taxon>Euphausiacea</taxon>
        <taxon>Euphausiidae</taxon>
        <taxon>Meganyctiphanes</taxon>
    </lineage>
</organism>
<accession>A0AAV2RA55</accession>
<protein>
    <submittedName>
        <fullName evidence="1">Uncharacterized protein</fullName>
    </submittedName>
</protein>
<dbReference type="EMBL" id="CAXKWB010018867">
    <property type="protein sequence ID" value="CAL4121311.1"/>
    <property type="molecule type" value="Genomic_DNA"/>
</dbReference>